<dbReference type="KEGG" id="mpi:Mpet_2563"/>
<dbReference type="Proteomes" id="UP000006565">
    <property type="component" value="Chromosome"/>
</dbReference>
<sequence length="185" mass="21169">MKKRITKDSSINIRTNKSRIDGDVIVGGHNSKVVKQTVIHDNSIKYDIDKENNFFFDALSPYLIRKLGKTKVLGIGAGSSILGFLSMFKGIEGPSYSIFLWMGFFLLIFGFVFIGVIKHYLNTKCKNCNREFAYEEIGSPQRREVQTSDGLIKQTTTRQYRCKYCGDIQKIKINKTIDPDSDYRL</sequence>
<dbReference type="RefSeq" id="WP_013330480.1">
    <property type="nucleotide sequence ID" value="NC_014507.1"/>
</dbReference>
<dbReference type="STRING" id="679926.Mpet_2563"/>
<accession>E1RF63</accession>
<dbReference type="OrthoDB" id="137810at2157"/>
<dbReference type="HOGENOM" id="CLU_1458213_0_0_2"/>
<feature type="transmembrane region" description="Helical" evidence="1">
    <location>
        <begin position="72"/>
        <end position="91"/>
    </location>
</feature>
<evidence type="ECO:0000313" key="3">
    <source>
        <dbReference type="Proteomes" id="UP000006565"/>
    </source>
</evidence>
<evidence type="ECO:0000256" key="1">
    <source>
        <dbReference type="SAM" id="Phobius"/>
    </source>
</evidence>
<evidence type="ECO:0000313" key="2">
    <source>
        <dbReference type="EMBL" id="ADN37307.1"/>
    </source>
</evidence>
<keyword evidence="1" id="KW-1133">Transmembrane helix</keyword>
<feature type="transmembrane region" description="Helical" evidence="1">
    <location>
        <begin position="97"/>
        <end position="117"/>
    </location>
</feature>
<dbReference type="GeneID" id="9745056"/>
<name>E1RF63_METP4</name>
<organism evidence="2 3">
    <name type="scientific">Methanolacinia petrolearia (strain DSM 11571 / OCM 486 / SEBR 4847)</name>
    <name type="common">Methanoplanus petrolearius</name>
    <dbReference type="NCBI Taxonomy" id="679926"/>
    <lineage>
        <taxon>Archaea</taxon>
        <taxon>Methanobacteriati</taxon>
        <taxon>Methanobacteriota</taxon>
        <taxon>Stenosarchaea group</taxon>
        <taxon>Methanomicrobia</taxon>
        <taxon>Methanomicrobiales</taxon>
        <taxon>Methanomicrobiaceae</taxon>
        <taxon>Methanolacinia</taxon>
    </lineage>
</organism>
<proteinExistence type="predicted"/>
<reference evidence="2 3" key="1">
    <citation type="journal article" date="2010" name="Stand. Genomic Sci.">
        <title>Complete genome sequence of Methanoplanus petrolearius type strain (SEBR 4847).</title>
        <authorList>
            <person name="Brambilla E."/>
            <person name="Djao O.D."/>
            <person name="Daligault H."/>
            <person name="Lapidus A."/>
            <person name="Lucas S."/>
            <person name="Hammon N."/>
            <person name="Nolan M."/>
            <person name="Tice H."/>
            <person name="Cheng J.F."/>
            <person name="Han C."/>
            <person name="Tapia R."/>
            <person name="Goodwin L."/>
            <person name="Pitluck S."/>
            <person name="Liolios K."/>
            <person name="Ivanova N."/>
            <person name="Mavromatis K."/>
            <person name="Mikhailova N."/>
            <person name="Pati A."/>
            <person name="Chen A."/>
            <person name="Palaniappan K."/>
            <person name="Land M."/>
            <person name="Hauser L."/>
            <person name="Chang Y.J."/>
            <person name="Jeffries C.D."/>
            <person name="Rohde M."/>
            <person name="Spring S."/>
            <person name="Sikorski J."/>
            <person name="Goker M."/>
            <person name="Woyke T."/>
            <person name="Bristow J."/>
            <person name="Eisen J.A."/>
            <person name="Markowitz V."/>
            <person name="Hugenholtz P."/>
            <person name="Kyrpides N.C."/>
            <person name="Klenk H.P."/>
        </authorList>
    </citation>
    <scope>NUCLEOTIDE SEQUENCE [LARGE SCALE GENOMIC DNA]</scope>
    <source>
        <strain evidence="3">DSM 11571 / OCM 486 / SEBR 4847</strain>
    </source>
</reference>
<keyword evidence="1" id="KW-0472">Membrane</keyword>
<gene>
    <name evidence="2" type="ordered locus">Mpet_2563</name>
</gene>
<keyword evidence="3" id="KW-1185">Reference proteome</keyword>
<protein>
    <submittedName>
        <fullName evidence="2">Uncharacterized protein</fullName>
    </submittedName>
</protein>
<dbReference type="eggNOG" id="arCOG03996">
    <property type="taxonomic scope" value="Archaea"/>
</dbReference>
<dbReference type="EMBL" id="CP002117">
    <property type="protein sequence ID" value="ADN37307.1"/>
    <property type="molecule type" value="Genomic_DNA"/>
</dbReference>
<dbReference type="AlphaFoldDB" id="E1RF63"/>
<keyword evidence="1" id="KW-0812">Transmembrane</keyword>